<dbReference type="GO" id="GO:0005524">
    <property type="term" value="F:ATP binding"/>
    <property type="evidence" value="ECO:0007669"/>
    <property type="project" value="UniProtKB-KW"/>
</dbReference>
<dbReference type="AlphaFoldDB" id="A0AAW9PTG3"/>
<gene>
    <name evidence="5" type="ORF">V2H45_02530</name>
</gene>
<feature type="domain" description="ABC transporter" evidence="4">
    <location>
        <begin position="30"/>
        <end position="261"/>
    </location>
</feature>
<keyword evidence="1" id="KW-0547">Nucleotide-binding</keyword>
<dbReference type="SUPFAM" id="SSF52540">
    <property type="entry name" value="P-loop containing nucleoside triphosphate hydrolases"/>
    <property type="match status" value="1"/>
</dbReference>
<sequence>MANLHGNTDRHTSEDMPLDINQAQSSDSILETRSLTRDFGQMRAVDNVNLDVKAGEVFGLLGPNGAGKSTTIKMLTTLLPPSTGSAAIAGLDVVRQASLIRRVIGYVPQALSADGSLTGYENLLIFSKLYDIPRKHREPRIWDVLEFMGLQDAAHRLVRQYSGGMIRRLEVAQAMLHQPQVLFLDEPTVGLDPLARSYVWALVKQLRAEYGTTIILTTHFLEEADSLCDRVAIMQAGKVVVTGIPSELKASLNRENTTLDDVFIHYTGDQITTGGTNYREVSRTRRTARRLG</sequence>
<dbReference type="InterPro" id="IPR003593">
    <property type="entry name" value="AAA+_ATPase"/>
</dbReference>
<accession>A0AAW9PTG3</accession>
<dbReference type="PANTHER" id="PTHR43582">
    <property type="entry name" value="LINEARMYCIN RESISTANCE ATP-BINDING PROTEIN LNRL"/>
    <property type="match status" value="1"/>
</dbReference>
<evidence type="ECO:0000256" key="1">
    <source>
        <dbReference type="ARBA" id="ARBA00022741"/>
    </source>
</evidence>
<dbReference type="PROSITE" id="PS00211">
    <property type="entry name" value="ABC_TRANSPORTER_1"/>
    <property type="match status" value="1"/>
</dbReference>
<dbReference type="SMART" id="SM00382">
    <property type="entry name" value="AAA"/>
    <property type="match status" value="1"/>
</dbReference>
<evidence type="ECO:0000256" key="2">
    <source>
        <dbReference type="ARBA" id="ARBA00022840"/>
    </source>
</evidence>
<proteinExistence type="predicted"/>
<name>A0AAW9PTG3_9CYAN</name>
<reference evidence="5" key="1">
    <citation type="submission" date="2024-01" db="EMBL/GenBank/DDBJ databases">
        <title>Bank of Algae and Cyanobacteria of the Azores (BACA) strain genomes.</title>
        <authorList>
            <person name="Luz R."/>
            <person name="Cordeiro R."/>
            <person name="Fonseca A."/>
            <person name="Goncalves V."/>
        </authorList>
    </citation>
    <scope>NUCLEOTIDE SEQUENCE</scope>
    <source>
        <strain evidence="5">BACA0141</strain>
    </source>
</reference>
<protein>
    <submittedName>
        <fullName evidence="5">ATP-binding cassette domain-containing protein</fullName>
    </submittedName>
</protein>
<keyword evidence="6" id="KW-1185">Reference proteome</keyword>
<dbReference type="EMBL" id="JAZBJZ010000005">
    <property type="protein sequence ID" value="MEE3715616.1"/>
    <property type="molecule type" value="Genomic_DNA"/>
</dbReference>
<evidence type="ECO:0000256" key="3">
    <source>
        <dbReference type="SAM" id="MobiDB-lite"/>
    </source>
</evidence>
<keyword evidence="2 5" id="KW-0067">ATP-binding</keyword>
<dbReference type="Gene3D" id="3.40.50.300">
    <property type="entry name" value="P-loop containing nucleotide triphosphate hydrolases"/>
    <property type="match status" value="1"/>
</dbReference>
<dbReference type="PANTHER" id="PTHR43582:SF2">
    <property type="entry name" value="LINEARMYCIN RESISTANCE ATP-BINDING PROTEIN LNRL"/>
    <property type="match status" value="1"/>
</dbReference>
<evidence type="ECO:0000313" key="5">
    <source>
        <dbReference type="EMBL" id="MEE3715616.1"/>
    </source>
</evidence>
<dbReference type="InterPro" id="IPR017871">
    <property type="entry name" value="ABC_transporter-like_CS"/>
</dbReference>
<evidence type="ECO:0000313" key="6">
    <source>
        <dbReference type="Proteomes" id="UP001333818"/>
    </source>
</evidence>
<feature type="region of interest" description="Disordered" evidence="3">
    <location>
        <begin position="1"/>
        <end position="23"/>
    </location>
</feature>
<dbReference type="PROSITE" id="PS50893">
    <property type="entry name" value="ABC_TRANSPORTER_2"/>
    <property type="match status" value="1"/>
</dbReference>
<dbReference type="Pfam" id="PF00005">
    <property type="entry name" value="ABC_tran"/>
    <property type="match status" value="1"/>
</dbReference>
<dbReference type="Proteomes" id="UP001333818">
    <property type="component" value="Unassembled WGS sequence"/>
</dbReference>
<organism evidence="5 6">
    <name type="scientific">Tumidithrix elongata BACA0141</name>
    <dbReference type="NCBI Taxonomy" id="2716417"/>
    <lineage>
        <taxon>Bacteria</taxon>
        <taxon>Bacillati</taxon>
        <taxon>Cyanobacteriota</taxon>
        <taxon>Cyanophyceae</taxon>
        <taxon>Pseudanabaenales</taxon>
        <taxon>Pseudanabaenaceae</taxon>
        <taxon>Tumidithrix</taxon>
        <taxon>Tumidithrix elongata</taxon>
    </lineage>
</organism>
<dbReference type="InterPro" id="IPR003439">
    <property type="entry name" value="ABC_transporter-like_ATP-bd"/>
</dbReference>
<dbReference type="GO" id="GO:0016887">
    <property type="term" value="F:ATP hydrolysis activity"/>
    <property type="evidence" value="ECO:0007669"/>
    <property type="project" value="InterPro"/>
</dbReference>
<evidence type="ECO:0000259" key="4">
    <source>
        <dbReference type="PROSITE" id="PS50893"/>
    </source>
</evidence>
<comment type="caution">
    <text evidence="5">The sequence shown here is derived from an EMBL/GenBank/DDBJ whole genome shotgun (WGS) entry which is preliminary data.</text>
</comment>
<dbReference type="InterPro" id="IPR027417">
    <property type="entry name" value="P-loop_NTPase"/>
</dbReference>